<dbReference type="PANTHER" id="PTHR14859">
    <property type="entry name" value="CALCOFLUOR WHITE HYPERSENSITIVE PROTEIN PRECURSOR"/>
    <property type="match status" value="1"/>
</dbReference>
<dbReference type="RefSeq" id="WP_187996857.1">
    <property type="nucleotide sequence ID" value="NZ_JACEXG010000004.1"/>
</dbReference>
<keyword evidence="2" id="KW-0378">Hydrolase</keyword>
<reference evidence="3" key="1">
    <citation type="submission" date="2021-02" db="EMBL/GenBank/DDBJ databases">
        <title>Leucobacter sp. CX169.</title>
        <authorList>
            <person name="Cheng Y."/>
        </authorList>
    </citation>
    <scope>NUCLEOTIDE SEQUENCE [LARGE SCALE GENOMIC DNA]</scope>
    <source>
        <strain evidence="3">JY899</strain>
    </source>
</reference>
<keyword evidence="2" id="KW-0255">Endonuclease</keyword>
<sequence length="247" mass="27137">MSRADLTVLTLNLQQGKPPEQFAAGLAEIAALRPDVVLVQEADRGSLLSGRVDHTGLVAAACGLEHWQFLPGRSTWATVLPFLNPRRKDVGENGTGVGIASRYPATWHAHHLETKRPLPRRRGFHVDMDQPRQVLAATLAVGDTTVTVASTHLSWHEGVGEDQLRQVEDFLQTLPGPRILGGDFNQRTNVSIWPSLCTGPTYPAHRPRFQLDYLVSDLPAIRAEIHRFSFSDHRGVLAAVSIADEGQ</sequence>
<proteinExistence type="predicted"/>
<dbReference type="PANTHER" id="PTHR14859:SF1">
    <property type="entry name" value="PGAP2-INTERACTING PROTEIN"/>
    <property type="match status" value="1"/>
</dbReference>
<organism evidence="2 3">
    <name type="scientific">Flaviflexus equikiangi</name>
    <dbReference type="NCBI Taxonomy" id="2758573"/>
    <lineage>
        <taxon>Bacteria</taxon>
        <taxon>Bacillati</taxon>
        <taxon>Actinomycetota</taxon>
        <taxon>Actinomycetes</taxon>
        <taxon>Actinomycetales</taxon>
        <taxon>Actinomycetaceae</taxon>
        <taxon>Flaviflexus</taxon>
    </lineage>
</organism>
<evidence type="ECO:0000313" key="3">
    <source>
        <dbReference type="Proteomes" id="UP000705983"/>
    </source>
</evidence>
<keyword evidence="3" id="KW-1185">Reference proteome</keyword>
<evidence type="ECO:0000313" key="2">
    <source>
        <dbReference type="EMBL" id="MBM9433675.1"/>
    </source>
</evidence>
<dbReference type="InterPro" id="IPR036691">
    <property type="entry name" value="Endo/exonu/phosph_ase_sf"/>
</dbReference>
<dbReference type="InterPro" id="IPR051916">
    <property type="entry name" value="GPI-anchor_lipid_remodeler"/>
</dbReference>
<dbReference type="GO" id="GO:0004519">
    <property type="term" value="F:endonuclease activity"/>
    <property type="evidence" value="ECO:0007669"/>
    <property type="project" value="UniProtKB-KW"/>
</dbReference>
<dbReference type="InterPro" id="IPR005135">
    <property type="entry name" value="Endo/exonuclease/phosphatase"/>
</dbReference>
<dbReference type="Gene3D" id="3.60.10.10">
    <property type="entry name" value="Endonuclease/exonuclease/phosphatase"/>
    <property type="match status" value="1"/>
</dbReference>
<keyword evidence="2" id="KW-0540">Nuclease</keyword>
<accession>A0ABS2TGB3</accession>
<gene>
    <name evidence="2" type="ORF">JVW63_08195</name>
</gene>
<protein>
    <submittedName>
        <fullName evidence="2">Endonuclease/exonuclease/phosphatase family protein</fullName>
    </submittedName>
</protein>
<dbReference type="Proteomes" id="UP000705983">
    <property type="component" value="Unassembled WGS sequence"/>
</dbReference>
<dbReference type="EMBL" id="JAFFJS010000004">
    <property type="protein sequence ID" value="MBM9433675.1"/>
    <property type="molecule type" value="Genomic_DNA"/>
</dbReference>
<comment type="caution">
    <text evidence="2">The sequence shown here is derived from an EMBL/GenBank/DDBJ whole genome shotgun (WGS) entry which is preliminary data.</text>
</comment>
<dbReference type="Pfam" id="PF03372">
    <property type="entry name" value="Exo_endo_phos"/>
    <property type="match status" value="1"/>
</dbReference>
<name>A0ABS2TGB3_9ACTO</name>
<evidence type="ECO:0000259" key="1">
    <source>
        <dbReference type="Pfam" id="PF03372"/>
    </source>
</evidence>
<dbReference type="SUPFAM" id="SSF56219">
    <property type="entry name" value="DNase I-like"/>
    <property type="match status" value="1"/>
</dbReference>
<feature type="domain" description="Endonuclease/exonuclease/phosphatase" evidence="1">
    <location>
        <begin position="10"/>
        <end position="233"/>
    </location>
</feature>